<dbReference type="GO" id="GO:0005524">
    <property type="term" value="F:ATP binding"/>
    <property type="evidence" value="ECO:0007669"/>
    <property type="project" value="InterPro"/>
</dbReference>
<feature type="domain" description="Alpha-type protein kinase" evidence="5">
    <location>
        <begin position="1"/>
        <end position="97"/>
    </location>
</feature>
<evidence type="ECO:0000256" key="3">
    <source>
        <dbReference type="ARBA" id="ARBA00022777"/>
    </source>
</evidence>
<dbReference type="GO" id="GO:0004674">
    <property type="term" value="F:protein serine/threonine kinase activity"/>
    <property type="evidence" value="ECO:0007669"/>
    <property type="project" value="UniProtKB-KW"/>
</dbReference>
<proteinExistence type="predicted"/>
<organism evidence="6 7">
    <name type="scientific">Favolaschia claudopus</name>
    <dbReference type="NCBI Taxonomy" id="2862362"/>
    <lineage>
        <taxon>Eukaryota</taxon>
        <taxon>Fungi</taxon>
        <taxon>Dikarya</taxon>
        <taxon>Basidiomycota</taxon>
        <taxon>Agaricomycotina</taxon>
        <taxon>Agaricomycetes</taxon>
        <taxon>Agaricomycetidae</taxon>
        <taxon>Agaricales</taxon>
        <taxon>Marasmiineae</taxon>
        <taxon>Mycenaceae</taxon>
        <taxon>Favolaschia</taxon>
    </lineage>
</organism>
<evidence type="ECO:0000259" key="5">
    <source>
        <dbReference type="PROSITE" id="PS51158"/>
    </source>
</evidence>
<keyword evidence="1" id="KW-0723">Serine/threonine-protein kinase</keyword>
<dbReference type="Proteomes" id="UP001362999">
    <property type="component" value="Unassembled WGS sequence"/>
</dbReference>
<dbReference type="SUPFAM" id="SSF56112">
    <property type="entry name" value="Protein kinase-like (PK-like)"/>
    <property type="match status" value="1"/>
</dbReference>
<feature type="region of interest" description="Disordered" evidence="4">
    <location>
        <begin position="1"/>
        <end position="22"/>
    </location>
</feature>
<dbReference type="InterPro" id="IPR011009">
    <property type="entry name" value="Kinase-like_dom_sf"/>
</dbReference>
<gene>
    <name evidence="6" type="ORF">R3P38DRAFT_2698872</name>
</gene>
<accession>A0AAW0C6P7</accession>
<feature type="non-terminal residue" evidence="6">
    <location>
        <position position="97"/>
    </location>
</feature>
<dbReference type="PROSITE" id="PS51158">
    <property type="entry name" value="ALPHA_KINASE"/>
    <property type="match status" value="1"/>
</dbReference>
<reference evidence="6 7" key="1">
    <citation type="journal article" date="2024" name="J Genomics">
        <title>Draft genome sequencing and assembly of Favolaschia claudopus CIRM-BRFM 2984 isolated from oak limbs.</title>
        <authorList>
            <person name="Navarro D."/>
            <person name="Drula E."/>
            <person name="Chaduli D."/>
            <person name="Cazenave R."/>
            <person name="Ahrendt S."/>
            <person name="Wang J."/>
            <person name="Lipzen A."/>
            <person name="Daum C."/>
            <person name="Barry K."/>
            <person name="Grigoriev I.V."/>
            <person name="Favel A."/>
            <person name="Rosso M.N."/>
            <person name="Martin F."/>
        </authorList>
    </citation>
    <scope>NUCLEOTIDE SEQUENCE [LARGE SCALE GENOMIC DNA]</scope>
    <source>
        <strain evidence="6 7">CIRM-BRFM 2984</strain>
    </source>
</reference>
<keyword evidence="3" id="KW-0418">Kinase</keyword>
<dbReference type="AlphaFoldDB" id="A0AAW0C6P7"/>
<protein>
    <recommendedName>
        <fullName evidence="5">Alpha-type protein kinase domain-containing protein</fullName>
    </recommendedName>
</protein>
<evidence type="ECO:0000313" key="7">
    <source>
        <dbReference type="Proteomes" id="UP001362999"/>
    </source>
</evidence>
<evidence type="ECO:0000256" key="1">
    <source>
        <dbReference type="ARBA" id="ARBA00022527"/>
    </source>
</evidence>
<evidence type="ECO:0000256" key="2">
    <source>
        <dbReference type="ARBA" id="ARBA00022679"/>
    </source>
</evidence>
<keyword evidence="7" id="KW-1185">Reference proteome</keyword>
<name>A0AAW0C6P7_9AGAR</name>
<keyword evidence="2" id="KW-0808">Transferase</keyword>
<dbReference type="Gene3D" id="3.20.200.10">
    <property type="entry name" value="MHCK/EF2 kinase"/>
    <property type="match status" value="1"/>
</dbReference>
<feature type="compositionally biased region" description="Polar residues" evidence="4">
    <location>
        <begin position="1"/>
        <end position="11"/>
    </location>
</feature>
<evidence type="ECO:0000256" key="4">
    <source>
        <dbReference type="SAM" id="MobiDB-lite"/>
    </source>
</evidence>
<dbReference type="Pfam" id="PF02816">
    <property type="entry name" value="Alpha_kinase"/>
    <property type="match status" value="1"/>
</dbReference>
<sequence length="97" mass="11074">MRVHTPSTQFGRHTPISRMKNPEDRHRAEFLAFCQHYQLIKTHGTLFVSDYQGGESLLTDPQIMSSPSLDSRQLFADGNIGNGFESFQNDHVCNKFC</sequence>
<comment type="caution">
    <text evidence="6">The sequence shown here is derived from an EMBL/GenBank/DDBJ whole genome shotgun (WGS) entry which is preliminary data.</text>
</comment>
<dbReference type="EMBL" id="JAWWNJ010000021">
    <property type="protein sequence ID" value="KAK7034458.1"/>
    <property type="molecule type" value="Genomic_DNA"/>
</dbReference>
<dbReference type="InterPro" id="IPR004166">
    <property type="entry name" value="a-kinase_dom"/>
</dbReference>
<evidence type="ECO:0000313" key="6">
    <source>
        <dbReference type="EMBL" id="KAK7034458.1"/>
    </source>
</evidence>